<keyword evidence="3" id="KW-1185">Reference proteome</keyword>
<dbReference type="Proteomes" id="UP000635477">
    <property type="component" value="Unassembled WGS sequence"/>
</dbReference>
<reference evidence="2" key="2">
    <citation type="submission" date="2020-05" db="EMBL/GenBank/DDBJ databases">
        <authorList>
            <person name="Kim H.-S."/>
            <person name="Proctor R.H."/>
            <person name="Brown D.W."/>
        </authorList>
    </citation>
    <scope>NUCLEOTIDE SEQUENCE</scope>
    <source>
        <strain evidence="2">NRRL 22465</strain>
    </source>
</reference>
<proteinExistence type="predicted"/>
<feature type="compositionally biased region" description="Basic and acidic residues" evidence="1">
    <location>
        <begin position="77"/>
        <end position="90"/>
    </location>
</feature>
<gene>
    <name evidence="2" type="ORF">FZEAL_8238</name>
</gene>
<evidence type="ECO:0000313" key="3">
    <source>
        <dbReference type="Proteomes" id="UP000635477"/>
    </source>
</evidence>
<accession>A0A8H4UE68</accession>
<feature type="region of interest" description="Disordered" evidence="1">
    <location>
        <begin position="74"/>
        <end position="163"/>
    </location>
</feature>
<name>A0A8H4UE68_9HYPO</name>
<evidence type="ECO:0000256" key="1">
    <source>
        <dbReference type="SAM" id="MobiDB-lite"/>
    </source>
</evidence>
<feature type="compositionally biased region" description="Basic and acidic residues" evidence="1">
    <location>
        <begin position="99"/>
        <end position="144"/>
    </location>
</feature>
<organism evidence="2 3">
    <name type="scientific">Fusarium zealandicum</name>
    <dbReference type="NCBI Taxonomy" id="1053134"/>
    <lineage>
        <taxon>Eukaryota</taxon>
        <taxon>Fungi</taxon>
        <taxon>Dikarya</taxon>
        <taxon>Ascomycota</taxon>
        <taxon>Pezizomycotina</taxon>
        <taxon>Sordariomycetes</taxon>
        <taxon>Hypocreomycetidae</taxon>
        <taxon>Hypocreales</taxon>
        <taxon>Nectriaceae</taxon>
        <taxon>Fusarium</taxon>
        <taxon>Fusarium staphyleae species complex</taxon>
    </lineage>
</organism>
<protein>
    <submittedName>
        <fullName evidence="2">Uncharacterized protein</fullName>
    </submittedName>
</protein>
<reference evidence="2" key="1">
    <citation type="journal article" date="2020" name="BMC Genomics">
        <title>Correction to: Identification and distribution of gene clusters required for synthesis of sphingolipid metabolism inhibitors in diverse species of the filamentous fungus Fusarium.</title>
        <authorList>
            <person name="Kim H.S."/>
            <person name="Lohmar J.M."/>
            <person name="Busman M."/>
            <person name="Brown D.W."/>
            <person name="Naumann T.A."/>
            <person name="Divon H.H."/>
            <person name="Lysoe E."/>
            <person name="Uhlig S."/>
            <person name="Proctor R.H."/>
        </authorList>
    </citation>
    <scope>NUCLEOTIDE SEQUENCE</scope>
    <source>
        <strain evidence="2">NRRL 22465</strain>
    </source>
</reference>
<evidence type="ECO:0000313" key="2">
    <source>
        <dbReference type="EMBL" id="KAF4974908.1"/>
    </source>
</evidence>
<dbReference type="EMBL" id="JABEYC010000694">
    <property type="protein sequence ID" value="KAF4974908.1"/>
    <property type="molecule type" value="Genomic_DNA"/>
</dbReference>
<dbReference type="AlphaFoldDB" id="A0A8H4UE68"/>
<comment type="caution">
    <text evidence="2">The sequence shown here is derived from an EMBL/GenBank/DDBJ whole genome shotgun (WGS) entry which is preliminary data.</text>
</comment>
<sequence>MAPHRLEQNAGRVQALKMRCDNHIVCKSRPTAMYIGVQHLAEVASLVDEWTRESVSACISSICSMHLPLHAPLAGHGSDERNQSTARENHASALACGIRTRDRGSGGRLREGEAMRDETGGEERVTCHQASKDKDGGGNKRLDGAEEEEAWTTGQDLGAVEDD</sequence>